<keyword evidence="3" id="KW-1185">Reference proteome</keyword>
<accession>A0AAD7RI81</accession>
<reference evidence="2" key="1">
    <citation type="journal article" date="2023" name="Science">
        <title>Genome structures resolve the early diversification of teleost fishes.</title>
        <authorList>
            <person name="Parey E."/>
            <person name="Louis A."/>
            <person name="Montfort J."/>
            <person name="Bouchez O."/>
            <person name="Roques C."/>
            <person name="Iampietro C."/>
            <person name="Lluch J."/>
            <person name="Castinel A."/>
            <person name="Donnadieu C."/>
            <person name="Desvignes T."/>
            <person name="Floi Bucao C."/>
            <person name="Jouanno E."/>
            <person name="Wen M."/>
            <person name="Mejri S."/>
            <person name="Dirks R."/>
            <person name="Jansen H."/>
            <person name="Henkel C."/>
            <person name="Chen W.J."/>
            <person name="Zahm M."/>
            <person name="Cabau C."/>
            <person name="Klopp C."/>
            <person name="Thompson A.W."/>
            <person name="Robinson-Rechavi M."/>
            <person name="Braasch I."/>
            <person name="Lecointre G."/>
            <person name="Bobe J."/>
            <person name="Postlethwait J.H."/>
            <person name="Berthelot C."/>
            <person name="Roest Crollius H."/>
            <person name="Guiguen Y."/>
        </authorList>
    </citation>
    <scope>NUCLEOTIDE SEQUENCE</scope>
    <source>
        <strain evidence="2">NC1722</strain>
    </source>
</reference>
<feature type="compositionally biased region" description="Basic residues" evidence="1">
    <location>
        <begin position="82"/>
        <end position="96"/>
    </location>
</feature>
<feature type="region of interest" description="Disordered" evidence="1">
    <location>
        <begin position="64"/>
        <end position="118"/>
    </location>
</feature>
<organism evidence="2 3">
    <name type="scientific">Aldrovandia affinis</name>
    <dbReference type="NCBI Taxonomy" id="143900"/>
    <lineage>
        <taxon>Eukaryota</taxon>
        <taxon>Metazoa</taxon>
        <taxon>Chordata</taxon>
        <taxon>Craniata</taxon>
        <taxon>Vertebrata</taxon>
        <taxon>Euteleostomi</taxon>
        <taxon>Actinopterygii</taxon>
        <taxon>Neopterygii</taxon>
        <taxon>Teleostei</taxon>
        <taxon>Notacanthiformes</taxon>
        <taxon>Halosauridae</taxon>
        <taxon>Aldrovandia</taxon>
    </lineage>
</organism>
<evidence type="ECO:0000256" key="1">
    <source>
        <dbReference type="SAM" id="MobiDB-lite"/>
    </source>
</evidence>
<protein>
    <submittedName>
        <fullName evidence="2">Uncharacterized protein</fullName>
    </submittedName>
</protein>
<name>A0AAD7RI81_9TELE</name>
<feature type="compositionally biased region" description="Basic and acidic residues" evidence="1">
    <location>
        <begin position="66"/>
        <end position="75"/>
    </location>
</feature>
<dbReference type="AlphaFoldDB" id="A0AAD7RI81"/>
<evidence type="ECO:0000313" key="2">
    <source>
        <dbReference type="EMBL" id="KAJ8384572.1"/>
    </source>
</evidence>
<gene>
    <name evidence="2" type="ORF">AAFF_G00201050</name>
</gene>
<sequence length="118" mass="13232">MWLRVERRVVCTGRIAGAADGVQTNRSLRGEQSLLLLRALLFTCGGAIHSQPYVTPRVAARVKRHGSLERMRSRDAVATPQPRHRVLVTSPLRHHPPNSAWDRPTAHRGPVHTDVVKR</sequence>
<comment type="caution">
    <text evidence="2">The sequence shown here is derived from an EMBL/GenBank/DDBJ whole genome shotgun (WGS) entry which is preliminary data.</text>
</comment>
<dbReference type="EMBL" id="JAINUG010000269">
    <property type="protein sequence ID" value="KAJ8384572.1"/>
    <property type="molecule type" value="Genomic_DNA"/>
</dbReference>
<evidence type="ECO:0000313" key="3">
    <source>
        <dbReference type="Proteomes" id="UP001221898"/>
    </source>
</evidence>
<proteinExistence type="predicted"/>
<dbReference type="Proteomes" id="UP001221898">
    <property type="component" value="Unassembled WGS sequence"/>
</dbReference>